<name>A0A4Y8RSC6_9HYPH</name>
<evidence type="ECO:0000313" key="3">
    <source>
        <dbReference type="EMBL" id="TFF27229.1"/>
    </source>
</evidence>
<dbReference type="OrthoDB" id="9792935at2"/>
<dbReference type="SUPFAM" id="SSF51735">
    <property type="entry name" value="NAD(P)-binding Rossmann-fold domains"/>
    <property type="match status" value="1"/>
</dbReference>
<dbReference type="PANTHER" id="PTHR43708:SF8">
    <property type="entry name" value="OXIDOREDUCTASE"/>
    <property type="match status" value="1"/>
</dbReference>
<dbReference type="AlphaFoldDB" id="A0A4Y8RSC6"/>
<dbReference type="Pfam" id="PF22725">
    <property type="entry name" value="GFO_IDH_MocA_C3"/>
    <property type="match status" value="1"/>
</dbReference>
<dbReference type="InterPro" id="IPR055170">
    <property type="entry name" value="GFO_IDH_MocA-like_dom"/>
</dbReference>
<evidence type="ECO:0000259" key="2">
    <source>
        <dbReference type="Pfam" id="PF22725"/>
    </source>
</evidence>
<feature type="domain" description="Gfo/Idh/MocA-like oxidoreductase N-terminal" evidence="1">
    <location>
        <begin position="3"/>
        <end position="119"/>
    </location>
</feature>
<accession>A0A4Y8RSC6</accession>
<sequence length="339" mass="37198">MKGALIGCGFFAQNQLHAWAEIEGAGIVALCDTDEARLSDTARRFGIERTYRDAAAMLDAEALDFVDIATTAPSHRPLVEMAAKKSLHVICQKPFAETMEDARAMVAAVDDAGRVVMVHENFRWQSPVRRAIDMVRGGAIGEPFFGRVSFRSGYDVFSGQPYLAEGERFIIEDLGIHILDIARAFFGDVDRLAATTRRVNPKIRGEDVATMLLSHASGVTSVIDCSYATKREPETFPQSLVEIDGTEGTLRLDAGYRLTIQAKGEESVVDVSPPLLSWAERPWHNIQESVRTIQQHFANCIAEGQEPETSGRDNLKTLALVEAAYRSAATGETVRPGEL</sequence>
<dbReference type="InterPro" id="IPR051317">
    <property type="entry name" value="Gfo/Idh/MocA_oxidoreduct"/>
</dbReference>
<reference evidence="3 4" key="1">
    <citation type="submission" date="2019-03" db="EMBL/GenBank/DDBJ databases">
        <title>Jiella endophytica sp. nov., a novel endophytic bacterium isolated from root of Ficus microcarpa Linn. f.</title>
        <authorList>
            <person name="Tuo L."/>
        </authorList>
    </citation>
    <scope>NUCLEOTIDE SEQUENCE [LARGE SCALE GENOMIC DNA]</scope>
    <source>
        <strain evidence="3 4">CBS5Q-3</strain>
    </source>
</reference>
<dbReference type="Proteomes" id="UP000298179">
    <property type="component" value="Unassembled WGS sequence"/>
</dbReference>
<proteinExistence type="predicted"/>
<dbReference type="SUPFAM" id="SSF55347">
    <property type="entry name" value="Glyceraldehyde-3-phosphate dehydrogenase-like, C-terminal domain"/>
    <property type="match status" value="1"/>
</dbReference>
<organism evidence="3 4">
    <name type="scientific">Jiella endophytica</name>
    <dbReference type="NCBI Taxonomy" id="2558362"/>
    <lineage>
        <taxon>Bacteria</taxon>
        <taxon>Pseudomonadati</taxon>
        <taxon>Pseudomonadota</taxon>
        <taxon>Alphaproteobacteria</taxon>
        <taxon>Hyphomicrobiales</taxon>
        <taxon>Aurantimonadaceae</taxon>
        <taxon>Jiella</taxon>
    </lineage>
</organism>
<gene>
    <name evidence="3" type="ORF">E3C22_01755</name>
</gene>
<evidence type="ECO:0000259" key="1">
    <source>
        <dbReference type="Pfam" id="PF01408"/>
    </source>
</evidence>
<keyword evidence="4" id="KW-1185">Reference proteome</keyword>
<protein>
    <submittedName>
        <fullName evidence="3">Gfo/Idh/MocA family oxidoreductase</fullName>
    </submittedName>
</protein>
<dbReference type="Pfam" id="PF01408">
    <property type="entry name" value="GFO_IDH_MocA"/>
    <property type="match status" value="1"/>
</dbReference>
<dbReference type="InterPro" id="IPR000683">
    <property type="entry name" value="Gfo/Idh/MocA-like_OxRdtase_N"/>
</dbReference>
<dbReference type="InterPro" id="IPR036291">
    <property type="entry name" value="NAD(P)-bd_dom_sf"/>
</dbReference>
<feature type="domain" description="GFO/IDH/MocA-like oxidoreductase" evidence="2">
    <location>
        <begin position="128"/>
        <end position="251"/>
    </location>
</feature>
<comment type="caution">
    <text evidence="3">The sequence shown here is derived from an EMBL/GenBank/DDBJ whole genome shotgun (WGS) entry which is preliminary data.</text>
</comment>
<dbReference type="EMBL" id="SOZD01000001">
    <property type="protein sequence ID" value="TFF27229.1"/>
    <property type="molecule type" value="Genomic_DNA"/>
</dbReference>
<dbReference type="RefSeq" id="WP_134759639.1">
    <property type="nucleotide sequence ID" value="NZ_SOZD01000001.1"/>
</dbReference>
<dbReference type="Gene3D" id="3.30.360.10">
    <property type="entry name" value="Dihydrodipicolinate Reductase, domain 2"/>
    <property type="match status" value="1"/>
</dbReference>
<dbReference type="Gene3D" id="3.40.50.720">
    <property type="entry name" value="NAD(P)-binding Rossmann-like Domain"/>
    <property type="match status" value="1"/>
</dbReference>
<dbReference type="GO" id="GO:0000166">
    <property type="term" value="F:nucleotide binding"/>
    <property type="evidence" value="ECO:0007669"/>
    <property type="project" value="InterPro"/>
</dbReference>
<evidence type="ECO:0000313" key="4">
    <source>
        <dbReference type="Proteomes" id="UP000298179"/>
    </source>
</evidence>
<dbReference type="PANTHER" id="PTHR43708">
    <property type="entry name" value="CONSERVED EXPRESSED OXIDOREDUCTASE (EUROFUNG)"/>
    <property type="match status" value="1"/>
</dbReference>